<dbReference type="SUPFAM" id="SSF103473">
    <property type="entry name" value="MFS general substrate transporter"/>
    <property type="match status" value="1"/>
</dbReference>
<feature type="transmembrane region" description="Helical" evidence="6">
    <location>
        <begin position="90"/>
        <end position="108"/>
    </location>
</feature>
<dbReference type="PIRSF" id="PIRSF002808">
    <property type="entry name" value="Hexose_phosphate_transp"/>
    <property type="match status" value="1"/>
</dbReference>
<feature type="domain" description="Major facilitator superfamily (MFS) profile" evidence="7">
    <location>
        <begin position="20"/>
        <end position="428"/>
    </location>
</feature>
<evidence type="ECO:0000256" key="4">
    <source>
        <dbReference type="ARBA" id="ARBA00022989"/>
    </source>
</evidence>
<evidence type="ECO:0000313" key="9">
    <source>
        <dbReference type="Proteomes" id="UP000321558"/>
    </source>
</evidence>
<evidence type="ECO:0000256" key="2">
    <source>
        <dbReference type="ARBA" id="ARBA00022448"/>
    </source>
</evidence>
<feature type="transmembrane region" description="Helical" evidence="6">
    <location>
        <begin position="372"/>
        <end position="396"/>
    </location>
</feature>
<sequence>MSAKHGLGEKTPGFAEYLARRKIVFLVTYFGYISCYLVRNNFKLLSEELRIANDWSLTEVGFILTAFTITYGSGKFVMGMVVDQFKLNRVFAISLAISAVAAIMMGFVESIVLMFILMLILGLAQGATAPATLSMIGAWYNNHLRGSRVAVWNTAQNLGAALLPIVIAGLLALAGPSNLAVAFWVPGLVVLVCCFFFYKYGGDRPESEGLPSLKEMFGEAGQPKAKHVEGDTYWKILRQEVLTSRVLLMIALVNALLYFLRFGILNWMPAYLGGDKMFTVFQVQAAISVLEWLAIPGSLFFAWLAIKWPNKQSMVGSISMLICGSAVFFYIIVDSFVGILIIVAVLGTTIYGPQLIINIMTLNFVSSRSSGAAVGFVGLAGYILGELSANFVMPIAAENFSWTVSISLVIVVAVLCILCYGSLYRAERRIVKTEEA</sequence>
<keyword evidence="4 6" id="KW-1133">Transmembrane helix</keyword>
<dbReference type="InterPro" id="IPR036259">
    <property type="entry name" value="MFS_trans_sf"/>
</dbReference>
<dbReference type="RefSeq" id="WP_186813577.1">
    <property type="nucleotide sequence ID" value="NZ_BJYM01000005.1"/>
</dbReference>
<reference evidence="8 9" key="1">
    <citation type="submission" date="2019-07" db="EMBL/GenBank/DDBJ databases">
        <title>Whole genome shotgun sequence of Oceanobacillus sojae NBRC 105379.</title>
        <authorList>
            <person name="Hosoyama A."/>
            <person name="Uohara A."/>
            <person name="Ohji S."/>
            <person name="Ichikawa N."/>
        </authorList>
    </citation>
    <scope>NUCLEOTIDE SEQUENCE [LARGE SCALE GENOMIC DNA]</scope>
    <source>
        <strain evidence="8 9">NBRC 105379</strain>
    </source>
</reference>
<proteinExistence type="predicted"/>
<feature type="transmembrane region" description="Helical" evidence="6">
    <location>
        <begin position="313"/>
        <end position="333"/>
    </location>
</feature>
<comment type="subcellular location">
    <subcellularLocation>
        <location evidence="1">Cell membrane</location>
        <topology evidence="1">Multi-pass membrane protein</topology>
    </subcellularLocation>
</comment>
<organism evidence="8 9">
    <name type="scientific">Oceanobacillus sojae</name>
    <dbReference type="NCBI Taxonomy" id="582851"/>
    <lineage>
        <taxon>Bacteria</taxon>
        <taxon>Bacillati</taxon>
        <taxon>Bacillota</taxon>
        <taxon>Bacilli</taxon>
        <taxon>Bacillales</taxon>
        <taxon>Bacillaceae</taxon>
        <taxon>Oceanobacillus</taxon>
    </lineage>
</organism>
<feature type="transmembrane region" description="Helical" evidence="6">
    <location>
        <begin position="179"/>
        <end position="198"/>
    </location>
</feature>
<dbReference type="GO" id="GO:0035435">
    <property type="term" value="P:phosphate ion transmembrane transport"/>
    <property type="evidence" value="ECO:0007669"/>
    <property type="project" value="TreeGrafter"/>
</dbReference>
<protein>
    <submittedName>
        <fullName evidence="8">Putative glycerol-3-phosphate transporter</fullName>
    </submittedName>
</protein>
<evidence type="ECO:0000256" key="5">
    <source>
        <dbReference type="ARBA" id="ARBA00023136"/>
    </source>
</evidence>
<feature type="transmembrane region" description="Helical" evidence="6">
    <location>
        <begin position="114"/>
        <end position="139"/>
    </location>
</feature>
<dbReference type="GO" id="GO:0061513">
    <property type="term" value="F:glucose 6-phosphate:phosphate antiporter activity"/>
    <property type="evidence" value="ECO:0007669"/>
    <property type="project" value="TreeGrafter"/>
</dbReference>
<dbReference type="InterPro" id="IPR011701">
    <property type="entry name" value="MFS"/>
</dbReference>
<keyword evidence="5 6" id="KW-0472">Membrane</keyword>
<keyword evidence="2" id="KW-0813">Transport</keyword>
<evidence type="ECO:0000313" key="8">
    <source>
        <dbReference type="EMBL" id="GEN86695.1"/>
    </source>
</evidence>
<keyword evidence="3 6" id="KW-0812">Transmembrane</keyword>
<feature type="transmembrane region" description="Helical" evidence="6">
    <location>
        <begin position="339"/>
        <end position="360"/>
    </location>
</feature>
<feature type="transmembrane region" description="Helical" evidence="6">
    <location>
        <begin position="402"/>
        <end position="423"/>
    </location>
</feature>
<evidence type="ECO:0000259" key="7">
    <source>
        <dbReference type="PROSITE" id="PS50850"/>
    </source>
</evidence>
<dbReference type="Gene3D" id="1.20.1250.20">
    <property type="entry name" value="MFS general substrate transporter like domains"/>
    <property type="match status" value="2"/>
</dbReference>
<dbReference type="PROSITE" id="PS50850">
    <property type="entry name" value="MFS"/>
    <property type="match status" value="1"/>
</dbReference>
<dbReference type="Proteomes" id="UP000321558">
    <property type="component" value="Unassembled WGS sequence"/>
</dbReference>
<dbReference type="InterPro" id="IPR000849">
    <property type="entry name" value="Sugar_P_transporter"/>
</dbReference>
<evidence type="ECO:0000256" key="3">
    <source>
        <dbReference type="ARBA" id="ARBA00022692"/>
    </source>
</evidence>
<evidence type="ECO:0000256" key="6">
    <source>
        <dbReference type="SAM" id="Phobius"/>
    </source>
</evidence>
<dbReference type="PANTHER" id="PTHR43826:SF6">
    <property type="entry name" value="GLYCEROL-3-PHOSPHATE TRANSPORTER"/>
    <property type="match status" value="1"/>
</dbReference>
<evidence type="ECO:0000256" key="1">
    <source>
        <dbReference type="ARBA" id="ARBA00004651"/>
    </source>
</evidence>
<feature type="transmembrane region" description="Helical" evidence="6">
    <location>
        <begin position="285"/>
        <end position="306"/>
    </location>
</feature>
<feature type="transmembrane region" description="Helical" evidence="6">
    <location>
        <begin position="23"/>
        <end position="40"/>
    </location>
</feature>
<comment type="caution">
    <text evidence="8">The sequence shown here is derived from an EMBL/GenBank/DDBJ whole genome shotgun (WGS) entry which is preliminary data.</text>
</comment>
<gene>
    <name evidence="8" type="ORF">OSO01_14340</name>
</gene>
<dbReference type="InterPro" id="IPR051337">
    <property type="entry name" value="OPA_Antiporter"/>
</dbReference>
<feature type="transmembrane region" description="Helical" evidence="6">
    <location>
        <begin position="60"/>
        <end position="78"/>
    </location>
</feature>
<keyword evidence="9" id="KW-1185">Reference proteome</keyword>
<feature type="transmembrane region" description="Helical" evidence="6">
    <location>
        <begin position="151"/>
        <end position="173"/>
    </location>
</feature>
<dbReference type="InterPro" id="IPR020846">
    <property type="entry name" value="MFS_dom"/>
</dbReference>
<dbReference type="Pfam" id="PF07690">
    <property type="entry name" value="MFS_1"/>
    <property type="match status" value="1"/>
</dbReference>
<dbReference type="EMBL" id="BJYM01000005">
    <property type="protein sequence ID" value="GEN86695.1"/>
    <property type="molecule type" value="Genomic_DNA"/>
</dbReference>
<dbReference type="PANTHER" id="PTHR43826">
    <property type="entry name" value="GLUCOSE-6-PHOSPHATE EXCHANGER SLC37A4"/>
    <property type="match status" value="1"/>
</dbReference>
<feature type="transmembrane region" description="Helical" evidence="6">
    <location>
        <begin position="246"/>
        <end position="265"/>
    </location>
</feature>
<dbReference type="AlphaFoldDB" id="A0A511ZGX8"/>
<accession>A0A511ZGX8</accession>
<name>A0A511ZGX8_9BACI</name>
<dbReference type="GO" id="GO:0005886">
    <property type="term" value="C:plasma membrane"/>
    <property type="evidence" value="ECO:0007669"/>
    <property type="project" value="UniProtKB-SubCell"/>
</dbReference>